<dbReference type="KEGG" id="fak:FUA48_09120"/>
<evidence type="ECO:0000313" key="2">
    <source>
        <dbReference type="EMBL" id="QEE49739.1"/>
    </source>
</evidence>
<dbReference type="InterPro" id="IPR000182">
    <property type="entry name" value="GNAT_dom"/>
</dbReference>
<sequence length="283" mass="32103">MSNMAIQFKTLESTEIPELLEVFNSAFSDYALPMRMEEAIFLRKLFIEGVSLGFSAGAFDGDKLVGFILHGLDEFNGEKRVFNAATGVVQSHRGQRLAKQMYNYILPVLKAQGYRHHQLEVLNGNIKAERAYEKVGFRKSRDLFGYEGTVAPQIIPAVEIKEVKYLDWIKVQSFWDVQPAWQNHTPTVQRTMKDQKIIAAYVEGNLAGYLVYDTVNGRSKQFAVKKEYRRQGIGTALLANVTQALGKVNFVNYDDNDKGAKAFFDALGLKPNYHLHEMTLVYS</sequence>
<keyword evidence="2" id="KW-0808">Transferase</keyword>
<organism evidence="2 3">
    <name type="scientific">Flavobacterium alkalisoli</name>
    <dbReference type="NCBI Taxonomy" id="2602769"/>
    <lineage>
        <taxon>Bacteria</taxon>
        <taxon>Pseudomonadati</taxon>
        <taxon>Bacteroidota</taxon>
        <taxon>Flavobacteriia</taxon>
        <taxon>Flavobacteriales</taxon>
        <taxon>Flavobacteriaceae</taxon>
        <taxon>Flavobacterium</taxon>
    </lineage>
</organism>
<dbReference type="Proteomes" id="UP000321222">
    <property type="component" value="Chromosome"/>
</dbReference>
<keyword evidence="3" id="KW-1185">Reference proteome</keyword>
<accession>A0A5B9FU15</accession>
<feature type="domain" description="N-acetyltransferase" evidence="1">
    <location>
        <begin position="6"/>
        <end position="167"/>
    </location>
</feature>
<dbReference type="Gene3D" id="3.40.630.30">
    <property type="match status" value="2"/>
</dbReference>
<protein>
    <submittedName>
        <fullName evidence="2">GNAT family N-acetyltransferase</fullName>
    </submittedName>
</protein>
<name>A0A5B9FU15_9FLAO</name>
<dbReference type="InterPro" id="IPR050276">
    <property type="entry name" value="MshD_Acetyltransferase"/>
</dbReference>
<dbReference type="Pfam" id="PF00583">
    <property type="entry name" value="Acetyltransf_1"/>
    <property type="match status" value="1"/>
</dbReference>
<dbReference type="CDD" id="cd04301">
    <property type="entry name" value="NAT_SF"/>
    <property type="match status" value="1"/>
</dbReference>
<dbReference type="Pfam" id="PF13508">
    <property type="entry name" value="Acetyltransf_7"/>
    <property type="match status" value="1"/>
</dbReference>
<evidence type="ECO:0000313" key="3">
    <source>
        <dbReference type="Proteomes" id="UP000321222"/>
    </source>
</evidence>
<dbReference type="GO" id="GO:0016747">
    <property type="term" value="F:acyltransferase activity, transferring groups other than amino-acyl groups"/>
    <property type="evidence" value="ECO:0007669"/>
    <property type="project" value="InterPro"/>
</dbReference>
<feature type="domain" description="N-acetyltransferase" evidence="1">
    <location>
        <begin position="158"/>
        <end position="283"/>
    </location>
</feature>
<gene>
    <name evidence="2" type="ORF">FUA48_09120</name>
</gene>
<dbReference type="InterPro" id="IPR016181">
    <property type="entry name" value="Acyl_CoA_acyltransferase"/>
</dbReference>
<evidence type="ECO:0000259" key="1">
    <source>
        <dbReference type="PROSITE" id="PS51186"/>
    </source>
</evidence>
<dbReference type="OrthoDB" id="4228396at2"/>
<dbReference type="PROSITE" id="PS51186">
    <property type="entry name" value="GNAT"/>
    <property type="match status" value="2"/>
</dbReference>
<dbReference type="AlphaFoldDB" id="A0A5B9FU15"/>
<reference evidence="2 3" key="1">
    <citation type="submission" date="2019-08" db="EMBL/GenBank/DDBJ databases">
        <title>Flavobacterium alkalisoli sp. nov., isolated from rhizosphere soil of Suaeda salsa.</title>
        <authorList>
            <person name="Sun J.-Q."/>
            <person name="Xu L."/>
        </authorList>
    </citation>
    <scope>NUCLEOTIDE SEQUENCE [LARGE SCALE GENOMIC DNA]</scope>
    <source>
        <strain evidence="2 3">XS-5</strain>
    </source>
</reference>
<proteinExistence type="predicted"/>
<dbReference type="EMBL" id="CP042831">
    <property type="protein sequence ID" value="QEE49739.1"/>
    <property type="molecule type" value="Genomic_DNA"/>
</dbReference>
<dbReference type="SUPFAM" id="SSF55729">
    <property type="entry name" value="Acyl-CoA N-acyltransferases (Nat)"/>
    <property type="match status" value="2"/>
</dbReference>
<dbReference type="PANTHER" id="PTHR43617">
    <property type="entry name" value="L-AMINO ACID N-ACETYLTRANSFERASE"/>
    <property type="match status" value="1"/>
</dbReference>